<gene>
    <name evidence="2" type="ORF">CALCODRAFT_510486</name>
</gene>
<feature type="compositionally biased region" description="Polar residues" evidence="1">
    <location>
        <begin position="23"/>
        <end position="35"/>
    </location>
</feature>
<sequence length="690" mass="75812">MGISTQRGDLSITRKLKLPGQGASLSVSDSNSQDVADSADLPMSESEISAHDNETQGPTTRPFLLPRRNTFDSGAVSDNSEQVADSVEDVESSESDPLENIDDEEISELLNDLKTQINAAEDDYRCAPRRAARASKPAGTSNDAINESSPTSIIARDFAVEYLRDREGELVVPIVGNEHNKHDYIYLSSATQKGTRYPLVYETTSVSQFYIVSSLSSNPTRSIARKYYDLSYPSPSGSPYLYALAWKPYRSVAAISAGAKESQQKSPLAALNTHFRGQGGSLPKTASSGKRPLVETSSQPQKIARTEFVMDVAGGKRSYKMSGHATQSGLSSSLNWSSPTTVRNFTNHAADEYGSTTNPPLRTSMTAAKETSIVSETAAHSSTMPSNRSTISPVKSLNNAPKEPASPLASVVHSVQLPGAHTQQDAPSFASDVEESASVRTVTIPSTEPRQCPKGKGKAPERRSIQYDQQGQSSDVPSNAANHPEYERYHRCYIPKSVTQSSISELSPYSTPANGTSHNICYKSVFYHTLYSWPRYGASRVSPPSKYCRTLSNVRAVDELSQTCYFYASHTRQRQPELDFAPANNDSHPGTPPYRRGSGGGEDWIPRQYLPEVLHNLVKERFGKMGQSSFPQLYDKLAGMYYQEASVSWYIRISEVLGGGDDADEILQEMRRLKLNYFEMKLEELSKKTT</sequence>
<accession>A0A165EGD3</accession>
<evidence type="ECO:0000256" key="1">
    <source>
        <dbReference type="SAM" id="MobiDB-lite"/>
    </source>
</evidence>
<feature type="region of interest" description="Disordered" evidence="1">
    <location>
        <begin position="273"/>
        <end position="302"/>
    </location>
</feature>
<dbReference type="Proteomes" id="UP000076842">
    <property type="component" value="Unassembled WGS sequence"/>
</dbReference>
<feature type="compositionally biased region" description="Polar residues" evidence="1">
    <location>
        <begin position="438"/>
        <end position="449"/>
    </location>
</feature>
<dbReference type="EMBL" id="KV424006">
    <property type="protein sequence ID" value="KZT54816.1"/>
    <property type="molecule type" value="Genomic_DNA"/>
</dbReference>
<keyword evidence="3" id="KW-1185">Reference proteome</keyword>
<proteinExistence type="predicted"/>
<evidence type="ECO:0000313" key="2">
    <source>
        <dbReference type="EMBL" id="KZT54816.1"/>
    </source>
</evidence>
<dbReference type="AlphaFoldDB" id="A0A165EGD3"/>
<feature type="compositionally biased region" description="Acidic residues" evidence="1">
    <location>
        <begin position="86"/>
        <end position="100"/>
    </location>
</feature>
<feature type="compositionally biased region" description="Polar residues" evidence="1">
    <location>
        <begin position="466"/>
        <end position="481"/>
    </location>
</feature>
<reference evidence="2 3" key="1">
    <citation type="journal article" date="2016" name="Mol. Biol. Evol.">
        <title>Comparative Genomics of Early-Diverging Mushroom-Forming Fungi Provides Insights into the Origins of Lignocellulose Decay Capabilities.</title>
        <authorList>
            <person name="Nagy L.G."/>
            <person name="Riley R."/>
            <person name="Tritt A."/>
            <person name="Adam C."/>
            <person name="Daum C."/>
            <person name="Floudas D."/>
            <person name="Sun H."/>
            <person name="Yadav J.S."/>
            <person name="Pangilinan J."/>
            <person name="Larsson K.H."/>
            <person name="Matsuura K."/>
            <person name="Barry K."/>
            <person name="Labutti K."/>
            <person name="Kuo R."/>
            <person name="Ohm R.A."/>
            <person name="Bhattacharya S.S."/>
            <person name="Shirouzu T."/>
            <person name="Yoshinaga Y."/>
            <person name="Martin F.M."/>
            <person name="Grigoriev I.V."/>
            <person name="Hibbett D.S."/>
        </authorList>
    </citation>
    <scope>NUCLEOTIDE SEQUENCE [LARGE SCALE GENOMIC DNA]</scope>
    <source>
        <strain evidence="2 3">HHB12733</strain>
    </source>
</reference>
<organism evidence="2 3">
    <name type="scientific">Calocera cornea HHB12733</name>
    <dbReference type="NCBI Taxonomy" id="1353952"/>
    <lineage>
        <taxon>Eukaryota</taxon>
        <taxon>Fungi</taxon>
        <taxon>Dikarya</taxon>
        <taxon>Basidiomycota</taxon>
        <taxon>Agaricomycotina</taxon>
        <taxon>Dacrymycetes</taxon>
        <taxon>Dacrymycetales</taxon>
        <taxon>Dacrymycetaceae</taxon>
        <taxon>Calocera</taxon>
    </lineage>
</organism>
<feature type="region of interest" description="Disordered" evidence="1">
    <location>
        <begin position="420"/>
        <end position="482"/>
    </location>
</feature>
<feature type="region of interest" description="Disordered" evidence="1">
    <location>
        <begin position="580"/>
        <end position="600"/>
    </location>
</feature>
<feature type="compositionally biased region" description="Polar residues" evidence="1">
    <location>
        <begin position="374"/>
        <end position="399"/>
    </location>
</feature>
<evidence type="ECO:0000313" key="3">
    <source>
        <dbReference type="Proteomes" id="UP000076842"/>
    </source>
</evidence>
<feature type="region of interest" description="Disordered" evidence="1">
    <location>
        <begin position="374"/>
        <end position="408"/>
    </location>
</feature>
<feature type="region of interest" description="Disordered" evidence="1">
    <location>
        <begin position="1"/>
        <end position="100"/>
    </location>
</feature>
<dbReference type="InParanoid" id="A0A165EGD3"/>
<protein>
    <submittedName>
        <fullName evidence="2">Uncharacterized protein</fullName>
    </submittedName>
</protein>
<name>A0A165EGD3_9BASI</name>